<dbReference type="OrthoDB" id="2991006at2759"/>
<organism evidence="1 2">
    <name type="scientific">Hypsizygus marmoreus</name>
    <name type="common">White beech mushroom</name>
    <name type="synonym">Agaricus marmoreus</name>
    <dbReference type="NCBI Taxonomy" id="39966"/>
    <lineage>
        <taxon>Eukaryota</taxon>
        <taxon>Fungi</taxon>
        <taxon>Dikarya</taxon>
        <taxon>Basidiomycota</taxon>
        <taxon>Agaricomycotina</taxon>
        <taxon>Agaricomycetes</taxon>
        <taxon>Agaricomycetidae</taxon>
        <taxon>Agaricales</taxon>
        <taxon>Tricholomatineae</taxon>
        <taxon>Lyophyllaceae</taxon>
        <taxon>Hypsizygus</taxon>
    </lineage>
</organism>
<sequence>MQPSTGLPQELLDKIIDDLHDEPEALKHCALASNLLLRRSQSHLFFTIRVFHPKDSSRLLAVLKNKCHIYQHIRELVICKDERGSRDLDLIHVLRMLASLELLAIQGDYIKWHRLFTKETTDALIHLVRQPSVTTLRISGVLLVPFGFLAVHKHLSSLHLHFSILAFTHTLPLVSKMTTDSFEVTPWDTLSVMDATTLAALTRSNALFSKIKVLSFYNAKVLGHLALAVMQASCLTLEVITIRQAYSRTAASDQTNLYMVNFSTMPNLRRIAFHYPHATYTAVDFMEHCTIALTSFHRFISFSPSAVRMRNIEVRLVARFPVFNHEEWSSIPDFLGTATIWTAIDQSRDMPRSSATQGSPFQLDAVLEIGGRSVEELHTAASVWTNLIRTQTPSALAKRTVECRIIHV</sequence>
<protein>
    <recommendedName>
        <fullName evidence="3">F-box domain-containing protein</fullName>
    </recommendedName>
</protein>
<comment type="caution">
    <text evidence="1">The sequence shown here is derived from an EMBL/GenBank/DDBJ whole genome shotgun (WGS) entry which is preliminary data.</text>
</comment>
<dbReference type="InParanoid" id="A0A369JEG3"/>
<dbReference type="AlphaFoldDB" id="A0A369JEG3"/>
<dbReference type="EMBL" id="LUEZ02000085">
    <property type="protein sequence ID" value="RDB18967.1"/>
    <property type="molecule type" value="Genomic_DNA"/>
</dbReference>
<gene>
    <name evidence="1" type="ORF">Hypma_014413</name>
</gene>
<evidence type="ECO:0000313" key="1">
    <source>
        <dbReference type="EMBL" id="RDB18967.1"/>
    </source>
</evidence>
<keyword evidence="2" id="KW-1185">Reference proteome</keyword>
<reference evidence="1" key="1">
    <citation type="submission" date="2018-04" db="EMBL/GenBank/DDBJ databases">
        <title>Whole genome sequencing of Hypsizygus marmoreus.</title>
        <authorList>
            <person name="Choi I.-G."/>
            <person name="Min B."/>
            <person name="Kim J.-G."/>
            <person name="Kim S."/>
            <person name="Oh Y.-L."/>
            <person name="Kong W.-S."/>
            <person name="Park H."/>
            <person name="Jeong J."/>
            <person name="Song E.-S."/>
        </authorList>
    </citation>
    <scope>NUCLEOTIDE SEQUENCE [LARGE SCALE GENOMIC DNA]</scope>
    <source>
        <strain evidence="1">51987-8</strain>
    </source>
</reference>
<evidence type="ECO:0000313" key="2">
    <source>
        <dbReference type="Proteomes" id="UP000076154"/>
    </source>
</evidence>
<accession>A0A369JEG3</accession>
<dbReference type="Proteomes" id="UP000076154">
    <property type="component" value="Unassembled WGS sequence"/>
</dbReference>
<evidence type="ECO:0008006" key="3">
    <source>
        <dbReference type="Google" id="ProtNLM"/>
    </source>
</evidence>
<proteinExistence type="predicted"/>
<name>A0A369JEG3_HYPMA</name>